<dbReference type="Gene3D" id="1.20.120.450">
    <property type="entry name" value="dinb family like domain"/>
    <property type="match status" value="1"/>
</dbReference>
<evidence type="ECO:0000313" key="3">
    <source>
        <dbReference type="EMBL" id="MFC0529822.1"/>
    </source>
</evidence>
<evidence type="ECO:0000259" key="2">
    <source>
        <dbReference type="Pfam" id="PF11716"/>
    </source>
</evidence>
<comment type="caution">
    <text evidence="3">The sequence shown here is derived from an EMBL/GenBank/DDBJ whole genome shotgun (WGS) entry which is preliminary data.</text>
</comment>
<protein>
    <submittedName>
        <fullName evidence="3">Maleylpyruvate isomerase N-terminal domain-containing protein</fullName>
    </submittedName>
</protein>
<keyword evidence="4" id="KW-1185">Reference proteome</keyword>
<dbReference type="RefSeq" id="WP_377252886.1">
    <property type="nucleotide sequence ID" value="NZ_JBHLUH010000039.1"/>
</dbReference>
<reference evidence="3 4" key="1">
    <citation type="submission" date="2024-09" db="EMBL/GenBank/DDBJ databases">
        <authorList>
            <person name="Sun Q."/>
            <person name="Mori K."/>
        </authorList>
    </citation>
    <scope>NUCLEOTIDE SEQUENCE [LARGE SCALE GENOMIC DNA]</scope>
    <source>
        <strain evidence="3 4">TBRC 3947</strain>
    </source>
</reference>
<dbReference type="InterPro" id="IPR036527">
    <property type="entry name" value="SCP2_sterol-bd_dom_sf"/>
</dbReference>
<dbReference type="InterPro" id="IPR024344">
    <property type="entry name" value="MDMPI_metal-binding"/>
</dbReference>
<accession>A0ABV6M551</accession>
<feature type="domain" description="SCP2" evidence="1">
    <location>
        <begin position="209"/>
        <end position="264"/>
    </location>
</feature>
<dbReference type="EMBL" id="JBHLUH010000039">
    <property type="protein sequence ID" value="MFC0529822.1"/>
    <property type="molecule type" value="Genomic_DNA"/>
</dbReference>
<dbReference type="GO" id="GO:0016853">
    <property type="term" value="F:isomerase activity"/>
    <property type="evidence" value="ECO:0007669"/>
    <property type="project" value="UniProtKB-KW"/>
</dbReference>
<dbReference type="InterPro" id="IPR003033">
    <property type="entry name" value="SCP2_sterol-bd_dom"/>
</dbReference>
<keyword evidence="3" id="KW-0413">Isomerase</keyword>
<organism evidence="3 4">
    <name type="scientific">Phytohabitans kaempferiae</name>
    <dbReference type="NCBI Taxonomy" id="1620943"/>
    <lineage>
        <taxon>Bacteria</taxon>
        <taxon>Bacillati</taxon>
        <taxon>Actinomycetota</taxon>
        <taxon>Actinomycetes</taxon>
        <taxon>Micromonosporales</taxon>
        <taxon>Micromonosporaceae</taxon>
    </lineage>
</organism>
<sequence>MSIRPQQWRQARGSLPDVLPRLLDLAESVPADRLVTAHWTVADTLAHLATITALDVALARNTPPDLPVPGLDELLAVTTVDTVAGMNDKIMARFTERRVPELTARLRADVESLLEATGDADPAREVDWLGGSRVHLAGLLAHLLNEFNIHAWDIARAVGAPWHTDPRDATQFVEVFLTGVARCGYGRLLDREGRVRPGRIAVTFAPREGAPVTLALTDGRVTLEPPDPRPDVRLSYDPATFNLMMFGRVGKAKAVVTGKLAVGGRRPWLLPAFLRTMRVPS</sequence>
<dbReference type="Proteomes" id="UP001589867">
    <property type="component" value="Unassembled WGS sequence"/>
</dbReference>
<evidence type="ECO:0000259" key="1">
    <source>
        <dbReference type="Pfam" id="PF02036"/>
    </source>
</evidence>
<dbReference type="Pfam" id="PF02036">
    <property type="entry name" value="SCP2"/>
    <property type="match status" value="1"/>
</dbReference>
<feature type="domain" description="Mycothiol-dependent maleylpyruvate isomerase metal-binding" evidence="2">
    <location>
        <begin position="30"/>
        <end position="155"/>
    </location>
</feature>
<name>A0ABV6M551_9ACTN</name>
<dbReference type="SUPFAM" id="SSF109854">
    <property type="entry name" value="DinB/YfiT-like putative metalloenzymes"/>
    <property type="match status" value="1"/>
</dbReference>
<dbReference type="SUPFAM" id="SSF55718">
    <property type="entry name" value="SCP-like"/>
    <property type="match status" value="1"/>
</dbReference>
<dbReference type="InterPro" id="IPR034660">
    <property type="entry name" value="DinB/YfiT-like"/>
</dbReference>
<evidence type="ECO:0000313" key="4">
    <source>
        <dbReference type="Proteomes" id="UP001589867"/>
    </source>
</evidence>
<gene>
    <name evidence="3" type="ORF">ACFFIA_19365</name>
</gene>
<dbReference type="Pfam" id="PF11716">
    <property type="entry name" value="MDMPI_N"/>
    <property type="match status" value="1"/>
</dbReference>
<proteinExistence type="predicted"/>